<proteinExistence type="predicted"/>
<reference evidence="1 2" key="1">
    <citation type="submission" date="2018-01" db="EMBL/GenBank/DDBJ databases">
        <authorList>
            <person name="Clerissi C."/>
        </authorList>
    </citation>
    <scope>NUCLEOTIDE SEQUENCE [LARGE SCALE GENOMIC DNA]</scope>
    <source>
        <strain evidence="1">Cupriavidus taiwanensis STM 6160</strain>
    </source>
</reference>
<dbReference type="Proteomes" id="UP000255168">
    <property type="component" value="Chromosome I"/>
</dbReference>
<gene>
    <name evidence="1" type="ORF">CBM2607_12448</name>
</gene>
<evidence type="ECO:0000313" key="1">
    <source>
        <dbReference type="EMBL" id="SPD47508.1"/>
    </source>
</evidence>
<dbReference type="EMBL" id="LT984806">
    <property type="protein sequence ID" value="SPD47508.1"/>
    <property type="molecule type" value="Genomic_DNA"/>
</dbReference>
<organism evidence="1 2">
    <name type="scientific">Cupriavidus neocaledonicus</name>
    <dbReference type="NCBI Taxonomy" id="1040979"/>
    <lineage>
        <taxon>Bacteria</taxon>
        <taxon>Pseudomonadati</taxon>
        <taxon>Pseudomonadota</taxon>
        <taxon>Betaproteobacteria</taxon>
        <taxon>Burkholderiales</taxon>
        <taxon>Burkholderiaceae</taxon>
        <taxon>Cupriavidus</taxon>
    </lineage>
</organism>
<protein>
    <submittedName>
        <fullName evidence="1">Uncharacterized protein</fullName>
    </submittedName>
</protein>
<dbReference type="AlphaFoldDB" id="A0A375H9F2"/>
<accession>A0A375H9F2</accession>
<sequence length="67" mass="7695">MKHLTTQTLDSEAGCILSDCEQYRYRLWREWDRSRPGLGWAGLGWAGQHPLYIAANTQPARFTGENL</sequence>
<evidence type="ECO:0000313" key="2">
    <source>
        <dbReference type="Proteomes" id="UP000255168"/>
    </source>
</evidence>
<dbReference type="RefSeq" id="WP_115678414.1">
    <property type="nucleotide sequence ID" value="NZ_LT984806.1"/>
</dbReference>
<name>A0A375H9F2_9BURK</name>